<protein>
    <submittedName>
        <fullName evidence="1">Uncharacterized protein</fullName>
    </submittedName>
</protein>
<dbReference type="Proteomes" id="UP000005508">
    <property type="component" value="Unassembled WGS sequence"/>
</dbReference>
<proteinExistence type="predicted"/>
<dbReference type="AlphaFoldDB" id="G4AAH5"/>
<evidence type="ECO:0000313" key="1">
    <source>
        <dbReference type="EMBL" id="EGY32832.1"/>
    </source>
</evidence>
<evidence type="ECO:0000313" key="2">
    <source>
        <dbReference type="Proteomes" id="UP000005508"/>
    </source>
</evidence>
<organism evidence="1 2">
    <name type="scientific">Aggregatibacter actinomycetemcomitans serotype e str. SC1083</name>
    <dbReference type="NCBI Taxonomy" id="907488"/>
    <lineage>
        <taxon>Bacteria</taxon>
        <taxon>Pseudomonadati</taxon>
        <taxon>Pseudomonadota</taxon>
        <taxon>Gammaproteobacteria</taxon>
        <taxon>Pasteurellales</taxon>
        <taxon>Pasteurellaceae</taxon>
        <taxon>Aggregatibacter</taxon>
    </lineage>
</organism>
<reference evidence="1 2" key="1">
    <citation type="submission" date="2010-10" db="EMBL/GenBank/DDBJ databases">
        <authorList>
            <person name="Chen C."/>
            <person name="Kittichotirat W."/>
            <person name="Asikainen S."/>
            <person name="Bumgarner R."/>
        </authorList>
    </citation>
    <scope>NUCLEOTIDE SEQUENCE [LARGE SCALE GENOMIC DNA]</scope>
    <source>
        <strain evidence="1 2">SC1083</strain>
    </source>
</reference>
<accession>G4AAH5</accession>
<comment type="caution">
    <text evidence="1">The sequence shown here is derived from an EMBL/GenBank/DDBJ whole genome shotgun (WGS) entry which is preliminary data.</text>
</comment>
<gene>
    <name evidence="1" type="ORF">SC1083_1848</name>
</gene>
<sequence>MIAGLKHTAASTTIQSALRIISRSLTKNNLPISPTKILILSMRQNNTPVSFIDHLNIHIGDLLAGL</sequence>
<name>G4AAH5_AGGAC</name>
<dbReference type="EMBL" id="AEJM01000037">
    <property type="protein sequence ID" value="EGY32832.1"/>
    <property type="molecule type" value="Genomic_DNA"/>
</dbReference>